<name>A0A1J1GK75_PLARL</name>
<reference evidence="2 3" key="1">
    <citation type="submission" date="2015-04" db="EMBL/GenBank/DDBJ databases">
        <authorList>
            <consortium name="Pathogen Informatics"/>
        </authorList>
    </citation>
    <scope>NUCLEOTIDE SEQUENCE [LARGE SCALE GENOMIC DNA]</scope>
    <source>
        <strain evidence="2 3">SGS1</strain>
    </source>
</reference>
<dbReference type="KEGG" id="prel:PRELSG_0025420"/>
<feature type="transmembrane region" description="Helical" evidence="1">
    <location>
        <begin position="220"/>
        <end position="240"/>
    </location>
</feature>
<proteinExistence type="predicted"/>
<accession>A0A1J1GK75</accession>
<keyword evidence="1" id="KW-1133">Transmembrane helix</keyword>
<sequence length="244" mass="28446">MSMHKKTIEIIQKENFNQWNEEELERNLCISHIYTKSKEFSIDIYEQENSDKSNKDINNISSITLSNDQILRSLSTMKKEINNKGNKITSNFLTSNFISSDILDSDDIFFNNEIIETMKALYYFNLSKIVMFLHKIHLRKRLNKKSYMSCIVSIIILFLQCINAAEKIENCKEKLKSICNNFTGDCISPYKNSNDLCDTIHHHCRTYDIDFSGIIDFSDISLYLLIALAFLVVLMIVYIVKNIT</sequence>
<keyword evidence="3" id="KW-1185">Reference proteome</keyword>
<gene>
    <name evidence="2" type="ORF">PRELSG_0025420</name>
</gene>
<evidence type="ECO:0000256" key="1">
    <source>
        <dbReference type="SAM" id="Phobius"/>
    </source>
</evidence>
<evidence type="ECO:0000313" key="2">
    <source>
        <dbReference type="EMBL" id="CRG84698.1"/>
    </source>
</evidence>
<dbReference type="RefSeq" id="XP_028531136.1">
    <property type="nucleotide sequence ID" value="XM_028675379.1"/>
</dbReference>
<dbReference type="Proteomes" id="UP000220158">
    <property type="component" value="Unassembled WGS sequence"/>
</dbReference>
<dbReference type="EMBL" id="CVMU01000195">
    <property type="protein sequence ID" value="CRG84698.1"/>
    <property type="molecule type" value="Genomic_DNA"/>
</dbReference>
<keyword evidence="1" id="KW-0472">Membrane</keyword>
<keyword evidence="1" id="KW-0812">Transmembrane</keyword>
<protein>
    <submittedName>
        <fullName evidence="2">Uncharacterized protein</fullName>
    </submittedName>
</protein>
<organism evidence="2 3">
    <name type="scientific">Plasmodium relictum</name>
    <dbReference type="NCBI Taxonomy" id="85471"/>
    <lineage>
        <taxon>Eukaryota</taxon>
        <taxon>Sar</taxon>
        <taxon>Alveolata</taxon>
        <taxon>Apicomplexa</taxon>
        <taxon>Aconoidasida</taxon>
        <taxon>Haemosporida</taxon>
        <taxon>Plasmodiidae</taxon>
        <taxon>Plasmodium</taxon>
        <taxon>Plasmodium (Haemamoeba)</taxon>
    </lineage>
</organism>
<dbReference type="AlphaFoldDB" id="A0A1J1GK75"/>
<feature type="transmembrane region" description="Helical" evidence="1">
    <location>
        <begin position="146"/>
        <end position="165"/>
    </location>
</feature>
<evidence type="ECO:0000313" key="3">
    <source>
        <dbReference type="Proteomes" id="UP000220158"/>
    </source>
</evidence>
<dbReference type="GeneID" id="39734181"/>
<dbReference type="VEuPathDB" id="PlasmoDB:PRELSG_0025420"/>